<accession>C4KEG2</accession>
<feature type="transmembrane region" description="Helical" evidence="1">
    <location>
        <begin position="86"/>
        <end position="107"/>
    </location>
</feature>
<dbReference type="EMBL" id="CP001402">
    <property type="protein sequence ID" value="ACR41159.1"/>
    <property type="molecule type" value="Genomic_DNA"/>
</dbReference>
<protein>
    <submittedName>
        <fullName evidence="2">Uncharacterized protein</fullName>
    </submittedName>
</protein>
<keyword evidence="1" id="KW-1133">Transmembrane helix</keyword>
<sequence length="111" mass="12453">MEFLSLLIFVSGIIVAFLTLYFSPDFGRVKPNKRSLSTIFLSIALTGIGLWLYSIDHPTYIAQPYEGSPEGIYFGPSPTIHVPPPWYANLWPFIIAIGLSILIIPMIRPKN</sequence>
<dbReference type="GeneID" id="84060996"/>
<dbReference type="KEGG" id="sid:M164_0528"/>
<dbReference type="Proteomes" id="UP000001479">
    <property type="component" value="Chromosome"/>
</dbReference>
<evidence type="ECO:0000313" key="2">
    <source>
        <dbReference type="EMBL" id="ACR41159.1"/>
    </source>
</evidence>
<dbReference type="RefSeq" id="WP_012735559.1">
    <property type="nucleotide sequence ID" value="NC_012726.1"/>
</dbReference>
<dbReference type="HOGENOM" id="CLU_2152732_0_0_2"/>
<gene>
    <name evidence="2" type="ordered locus">M164_0528</name>
</gene>
<feature type="transmembrane region" description="Helical" evidence="1">
    <location>
        <begin position="6"/>
        <end position="23"/>
    </location>
</feature>
<feature type="transmembrane region" description="Helical" evidence="1">
    <location>
        <begin position="35"/>
        <end position="55"/>
    </location>
</feature>
<reference evidence="2 3" key="1">
    <citation type="journal article" date="2009" name="Proc. Natl. Acad. Sci. U.S.A.">
        <title>Biogeography of the Sulfolobus islandicus pan-genome.</title>
        <authorList>
            <person name="Reno M.L."/>
            <person name="Held N.L."/>
            <person name="Fields C.J."/>
            <person name="Burke P.V."/>
            <person name="Whitaker R.J."/>
        </authorList>
    </citation>
    <scope>NUCLEOTIDE SEQUENCE [LARGE SCALE GENOMIC DNA]</scope>
    <source>
        <strain evidence="3">M.16.4 / Kamchatka #3</strain>
    </source>
</reference>
<evidence type="ECO:0000256" key="1">
    <source>
        <dbReference type="SAM" id="Phobius"/>
    </source>
</evidence>
<organism evidence="2 3">
    <name type="scientific">Saccharolobus islandicus (strain M.16.4 / Kamchatka #3)</name>
    <name type="common">Sulfolobus islandicus</name>
    <dbReference type="NCBI Taxonomy" id="426118"/>
    <lineage>
        <taxon>Archaea</taxon>
        <taxon>Thermoproteota</taxon>
        <taxon>Thermoprotei</taxon>
        <taxon>Sulfolobales</taxon>
        <taxon>Sulfolobaceae</taxon>
        <taxon>Saccharolobus</taxon>
    </lineage>
</organism>
<proteinExistence type="predicted"/>
<dbReference type="AlphaFoldDB" id="C4KEG2"/>
<keyword evidence="1" id="KW-0472">Membrane</keyword>
<keyword evidence="1" id="KW-0812">Transmembrane</keyword>
<evidence type="ECO:0000313" key="3">
    <source>
        <dbReference type="Proteomes" id="UP000001479"/>
    </source>
</evidence>
<name>C4KEG2_SACI6</name>